<proteinExistence type="predicted"/>
<reference evidence="1" key="1">
    <citation type="submission" date="2021-01" db="EMBL/GenBank/DDBJ databases">
        <authorList>
            <person name="Corre E."/>
            <person name="Pelletier E."/>
            <person name="Niang G."/>
            <person name="Scheremetjew M."/>
            <person name="Finn R."/>
            <person name="Kale V."/>
            <person name="Holt S."/>
            <person name="Cochrane G."/>
            <person name="Meng A."/>
            <person name="Brown T."/>
            <person name="Cohen L."/>
        </authorList>
    </citation>
    <scope>NUCLEOTIDE SEQUENCE</scope>
    <source>
        <strain evidence="1">RCC927</strain>
    </source>
</reference>
<sequence length="141" mass="15708">MYACADLSPSQGCFNKHPLAFVEDMLYGAPPDPSYPGRAYVAPNNGQAANGYTTKDTKGMPFKHKWRLPTGVTGNVILQWRYITGNSCNHLGYHSYDWPSPDWWGPPTMADCPAKLSPTGDKGPEQFWNWYGRITHARAAV</sequence>
<evidence type="ECO:0000313" key="1">
    <source>
        <dbReference type="EMBL" id="CAE0150756.1"/>
    </source>
</evidence>
<name>A0A7S3FLP2_9VIRI</name>
<accession>A0A7S3FLP2</accession>
<evidence type="ECO:0008006" key="2">
    <source>
        <dbReference type="Google" id="ProtNLM"/>
    </source>
</evidence>
<dbReference type="AlphaFoldDB" id="A0A7S3FLP2"/>
<protein>
    <recommendedName>
        <fullName evidence="2">Chitin-binding type-4 domain-containing protein</fullName>
    </recommendedName>
</protein>
<dbReference type="EMBL" id="HBHY01020211">
    <property type="protein sequence ID" value="CAE0150756.1"/>
    <property type="molecule type" value="Transcribed_RNA"/>
</dbReference>
<gene>
    <name evidence="1" type="ORF">PSIN1315_LOCUS12922</name>
</gene>
<organism evidence="1">
    <name type="scientific">Prasinoderma singulare</name>
    <dbReference type="NCBI Taxonomy" id="676789"/>
    <lineage>
        <taxon>Eukaryota</taxon>
        <taxon>Viridiplantae</taxon>
        <taxon>Prasinodermophyta</taxon>
        <taxon>Prasinodermophyceae</taxon>
        <taxon>Prasinodermales</taxon>
        <taxon>Prasinodermaceae</taxon>
        <taxon>Prasinoderma</taxon>
    </lineage>
</organism>